<dbReference type="PANTHER" id="PTHR36323">
    <property type="entry name" value="MYOTUBULARIN-LIKE PROTEIN"/>
    <property type="match status" value="1"/>
</dbReference>
<protein>
    <submittedName>
        <fullName evidence="1">Uncharacterized protein</fullName>
    </submittedName>
</protein>
<dbReference type="EMBL" id="WHWC01000008">
    <property type="protein sequence ID" value="KAG8378332.1"/>
    <property type="molecule type" value="Genomic_DNA"/>
</dbReference>
<name>A0AAV6XE60_9LAMI</name>
<comment type="caution">
    <text evidence="1">The sequence shown here is derived from an EMBL/GenBank/DDBJ whole genome shotgun (WGS) entry which is preliminary data.</text>
</comment>
<gene>
    <name evidence="1" type="ORF">BUALT_Bualt08G0126400</name>
</gene>
<keyword evidence="2" id="KW-1185">Reference proteome</keyword>
<dbReference type="AlphaFoldDB" id="A0AAV6XE60"/>
<evidence type="ECO:0000313" key="2">
    <source>
        <dbReference type="Proteomes" id="UP000826271"/>
    </source>
</evidence>
<sequence length="208" mass="23501">MGNGYDHHSIQHHHHHHQQKTIFLPIFCRLSTKDINLNNHYKINPKPSDEPSSPKVSCIGQVKIRNNRVIGYPTTTSIAAANNHKYTKLKKLFSSKTLLLNTAAGKNGSRSCRNSREMCTTFNNSRKLRVKNDICRNNDDDQDCAVKVVNIGEMDPPLPVVKRVAPPGVGRDEVNIWKRRFNGPGLKSLQIEQIHLPNPTKFQPPTTV</sequence>
<dbReference type="Proteomes" id="UP000826271">
    <property type="component" value="Unassembled WGS sequence"/>
</dbReference>
<evidence type="ECO:0000313" key="1">
    <source>
        <dbReference type="EMBL" id="KAG8378332.1"/>
    </source>
</evidence>
<dbReference type="PANTHER" id="PTHR36323:SF1">
    <property type="entry name" value="MYOTUBULARIN-LIKE PROTEIN"/>
    <property type="match status" value="1"/>
</dbReference>
<accession>A0AAV6XE60</accession>
<proteinExistence type="predicted"/>
<organism evidence="1 2">
    <name type="scientific">Buddleja alternifolia</name>
    <dbReference type="NCBI Taxonomy" id="168488"/>
    <lineage>
        <taxon>Eukaryota</taxon>
        <taxon>Viridiplantae</taxon>
        <taxon>Streptophyta</taxon>
        <taxon>Embryophyta</taxon>
        <taxon>Tracheophyta</taxon>
        <taxon>Spermatophyta</taxon>
        <taxon>Magnoliopsida</taxon>
        <taxon>eudicotyledons</taxon>
        <taxon>Gunneridae</taxon>
        <taxon>Pentapetalae</taxon>
        <taxon>asterids</taxon>
        <taxon>lamiids</taxon>
        <taxon>Lamiales</taxon>
        <taxon>Scrophulariaceae</taxon>
        <taxon>Buddlejeae</taxon>
        <taxon>Buddleja</taxon>
    </lineage>
</organism>
<reference evidence="1" key="1">
    <citation type="submission" date="2019-10" db="EMBL/GenBank/DDBJ databases">
        <authorList>
            <person name="Zhang R."/>
            <person name="Pan Y."/>
            <person name="Wang J."/>
            <person name="Ma R."/>
            <person name="Yu S."/>
        </authorList>
    </citation>
    <scope>NUCLEOTIDE SEQUENCE</scope>
    <source>
        <strain evidence="1">LA-IB0</strain>
        <tissue evidence="1">Leaf</tissue>
    </source>
</reference>